<dbReference type="RefSeq" id="WP_221279205.1">
    <property type="nucleotide sequence ID" value="NZ_AP024814.1"/>
</dbReference>
<dbReference type="EMBL" id="AP024814">
    <property type="protein sequence ID" value="BCZ17927.1"/>
    <property type="molecule type" value="Genomic_DNA"/>
</dbReference>
<name>A0ABM7SDQ2_9HELI</name>
<gene>
    <name evidence="2" type="ORF">NHP190003_12090</name>
</gene>
<reference evidence="2 3" key="1">
    <citation type="submission" date="2021-07" db="EMBL/GenBank/DDBJ databases">
        <title>Novel Helicobacter sp. Isolated from a dog.</title>
        <authorList>
            <person name="Rimbara E."/>
            <person name="Suzuki M."/>
        </authorList>
    </citation>
    <scope>NUCLEOTIDE SEQUENCE [LARGE SCALE GENOMIC DNA]</scope>
    <source>
        <strain evidence="3">NHP19-003</strain>
    </source>
</reference>
<dbReference type="Proteomes" id="UP000826775">
    <property type="component" value="Chromosome"/>
</dbReference>
<proteinExistence type="predicted"/>
<evidence type="ECO:0000256" key="1">
    <source>
        <dbReference type="SAM" id="MobiDB-lite"/>
    </source>
</evidence>
<protein>
    <submittedName>
        <fullName evidence="2">Uncharacterized protein</fullName>
    </submittedName>
</protein>
<evidence type="ECO:0000313" key="2">
    <source>
        <dbReference type="EMBL" id="BCZ17927.1"/>
    </source>
</evidence>
<sequence length="108" mass="11305">MIVKTYKPKVLKIASLLGLGFLALAPWLSAENSGFYGSVGFQYSNMTRAESSNGGMGIPPTATLNGNPFLGATTQGVNVPQFGNASTDVNQYNGTTTVPGLPNYSQVK</sequence>
<feature type="region of interest" description="Disordered" evidence="1">
    <location>
        <begin position="88"/>
        <end position="108"/>
    </location>
</feature>
<evidence type="ECO:0000313" key="3">
    <source>
        <dbReference type="Proteomes" id="UP000826775"/>
    </source>
</evidence>
<organism evidence="2 3">
    <name type="scientific">Helicobacter gastrocanis</name>
    <dbReference type="NCBI Taxonomy" id="2849641"/>
    <lineage>
        <taxon>Bacteria</taxon>
        <taxon>Pseudomonadati</taxon>
        <taxon>Campylobacterota</taxon>
        <taxon>Epsilonproteobacteria</taxon>
        <taxon>Campylobacterales</taxon>
        <taxon>Helicobacteraceae</taxon>
        <taxon>Helicobacter</taxon>
    </lineage>
</organism>
<keyword evidence="3" id="KW-1185">Reference proteome</keyword>
<accession>A0ABM7SDQ2</accession>